<proteinExistence type="predicted"/>
<keyword evidence="3" id="KW-1185">Reference proteome</keyword>
<evidence type="ECO:0000256" key="1">
    <source>
        <dbReference type="SAM" id="MobiDB-lite"/>
    </source>
</evidence>
<evidence type="ECO:0000313" key="2">
    <source>
        <dbReference type="EMBL" id="KYO38039.1"/>
    </source>
</evidence>
<protein>
    <submittedName>
        <fullName evidence="2">Uncharacterized protein</fullName>
    </submittedName>
</protein>
<name>A0A151NN17_ALLMI</name>
<feature type="region of interest" description="Disordered" evidence="1">
    <location>
        <begin position="18"/>
        <end position="66"/>
    </location>
</feature>
<evidence type="ECO:0000313" key="3">
    <source>
        <dbReference type="Proteomes" id="UP000050525"/>
    </source>
</evidence>
<dbReference type="EMBL" id="AKHW03002540">
    <property type="protein sequence ID" value="KYO38039.1"/>
    <property type="molecule type" value="Genomic_DNA"/>
</dbReference>
<comment type="caution">
    <text evidence="2">The sequence shown here is derived from an EMBL/GenBank/DDBJ whole genome shotgun (WGS) entry which is preliminary data.</text>
</comment>
<dbReference type="AlphaFoldDB" id="A0A151NN17"/>
<dbReference type="Proteomes" id="UP000050525">
    <property type="component" value="Unassembled WGS sequence"/>
</dbReference>
<feature type="compositionally biased region" description="Basic and acidic residues" evidence="1">
    <location>
        <begin position="18"/>
        <end position="54"/>
    </location>
</feature>
<gene>
    <name evidence="2" type="ORF">Y1Q_0019507</name>
</gene>
<accession>A0A151NN17</accession>
<reference evidence="2 3" key="1">
    <citation type="journal article" date="2012" name="Genome Biol.">
        <title>Sequencing three crocodilian genomes to illuminate the evolution of archosaurs and amniotes.</title>
        <authorList>
            <person name="St John J.A."/>
            <person name="Braun E.L."/>
            <person name="Isberg S.R."/>
            <person name="Miles L.G."/>
            <person name="Chong A.Y."/>
            <person name="Gongora J."/>
            <person name="Dalzell P."/>
            <person name="Moran C."/>
            <person name="Bed'hom B."/>
            <person name="Abzhanov A."/>
            <person name="Burgess S.C."/>
            <person name="Cooksey A.M."/>
            <person name="Castoe T.A."/>
            <person name="Crawford N.G."/>
            <person name="Densmore L.D."/>
            <person name="Drew J.C."/>
            <person name="Edwards S.V."/>
            <person name="Faircloth B.C."/>
            <person name="Fujita M.K."/>
            <person name="Greenwold M.J."/>
            <person name="Hoffmann F.G."/>
            <person name="Howard J.M."/>
            <person name="Iguchi T."/>
            <person name="Janes D.E."/>
            <person name="Khan S.Y."/>
            <person name="Kohno S."/>
            <person name="de Koning A.J."/>
            <person name="Lance S.L."/>
            <person name="McCarthy F.M."/>
            <person name="McCormack J.E."/>
            <person name="Merchant M.E."/>
            <person name="Peterson D.G."/>
            <person name="Pollock D.D."/>
            <person name="Pourmand N."/>
            <person name="Raney B.J."/>
            <person name="Roessler K.A."/>
            <person name="Sanford J.R."/>
            <person name="Sawyer R.H."/>
            <person name="Schmidt C.J."/>
            <person name="Triplett E.W."/>
            <person name="Tuberville T.D."/>
            <person name="Venegas-Anaya M."/>
            <person name="Howard J.T."/>
            <person name="Jarvis E.D."/>
            <person name="Guillette L.J.Jr."/>
            <person name="Glenn T.C."/>
            <person name="Green R.E."/>
            <person name="Ray D.A."/>
        </authorList>
    </citation>
    <scope>NUCLEOTIDE SEQUENCE [LARGE SCALE GENOMIC DNA]</scope>
    <source>
        <strain evidence="2">KSC_2009_1</strain>
    </source>
</reference>
<sequence length="66" mass="7464">MEEEEERLVWRRGVVMEEKESLERRCGTTKETDKEKGIGEPTDGRLDPDSRASHGLDNPPLVPGKS</sequence>
<organism evidence="2 3">
    <name type="scientific">Alligator mississippiensis</name>
    <name type="common">American alligator</name>
    <dbReference type="NCBI Taxonomy" id="8496"/>
    <lineage>
        <taxon>Eukaryota</taxon>
        <taxon>Metazoa</taxon>
        <taxon>Chordata</taxon>
        <taxon>Craniata</taxon>
        <taxon>Vertebrata</taxon>
        <taxon>Euteleostomi</taxon>
        <taxon>Archelosauria</taxon>
        <taxon>Archosauria</taxon>
        <taxon>Crocodylia</taxon>
        <taxon>Alligatoridae</taxon>
        <taxon>Alligatorinae</taxon>
        <taxon>Alligator</taxon>
    </lineage>
</organism>